<dbReference type="Pfam" id="PF00440">
    <property type="entry name" value="TetR_N"/>
    <property type="match status" value="1"/>
</dbReference>
<dbReference type="FunFam" id="1.10.10.60:FF:000141">
    <property type="entry name" value="TetR family transcriptional regulator"/>
    <property type="match status" value="1"/>
</dbReference>
<dbReference type="GO" id="GO:0045892">
    <property type="term" value="P:negative regulation of DNA-templated transcription"/>
    <property type="evidence" value="ECO:0007669"/>
    <property type="project" value="UniProtKB-ARBA"/>
</dbReference>
<dbReference type="PROSITE" id="PS50977">
    <property type="entry name" value="HTH_TETR_2"/>
    <property type="match status" value="1"/>
</dbReference>
<keyword evidence="8" id="KW-1185">Reference proteome</keyword>
<dbReference type="AlphaFoldDB" id="A0A366XUF2"/>
<feature type="domain" description="HTH tetR-type" evidence="6">
    <location>
        <begin position="2"/>
        <end position="62"/>
    </location>
</feature>
<sequence>MNEKKQQILKSAMKLFAENGFHSTSMQGIADQIGIAKGTLYIHFKSKEQLLLSILKQYQHDLFEKIEFVEKDSMLNSREILVKQVYVKLVEFQKNSDFIKMQFKEQLHHENEAVKEFAEQRKAKILNWIKKGILGLYGEKITPHLWDLVILFNGMIREYMLLLVFERKPIDIAKAAEFIVNRLDDMAKALISTKSEAIITADMMIAIEKADTQKTLDTQEEILSNEFNKIIAVIKASPVKGEKEEELFAAAHALKAEISQESPRKFMIKALTALLKNTDECRTEANHLKELLYLKFDLHD</sequence>
<accession>A0A366XUF2</accession>
<dbReference type="Gene3D" id="1.10.357.10">
    <property type="entry name" value="Tetracycline Repressor, domain 2"/>
    <property type="match status" value="1"/>
</dbReference>
<dbReference type="PANTHER" id="PTHR43479">
    <property type="entry name" value="ACREF/ENVCD OPERON REPRESSOR-RELATED"/>
    <property type="match status" value="1"/>
</dbReference>
<dbReference type="EMBL" id="QOCW01000008">
    <property type="protein sequence ID" value="RBW69762.1"/>
    <property type="molecule type" value="Genomic_DNA"/>
</dbReference>
<gene>
    <name evidence="7" type="ORF">DS031_09525</name>
</gene>
<evidence type="ECO:0000256" key="3">
    <source>
        <dbReference type="ARBA" id="ARBA00023125"/>
    </source>
</evidence>
<reference evidence="7 8" key="1">
    <citation type="submission" date="2018-07" db="EMBL/GenBank/DDBJ databases">
        <title>Lottiidibacillus patelloidae gen. nov., sp. nov., isolated from the intestinal tract of a marine limpet and the reclassification of B. taeanensis BH030017T, B. algicola KMM 3737T and B. hwajinpoensis SW-72T as genus Lottiidibacillus.</title>
        <authorList>
            <person name="Liu R."/>
            <person name="Huang Z."/>
        </authorList>
    </citation>
    <scope>NUCLEOTIDE SEQUENCE [LARGE SCALE GENOMIC DNA]</scope>
    <source>
        <strain evidence="7 8">BH030017</strain>
    </source>
</reference>
<evidence type="ECO:0000256" key="4">
    <source>
        <dbReference type="ARBA" id="ARBA00023163"/>
    </source>
</evidence>
<keyword evidence="4" id="KW-0804">Transcription</keyword>
<evidence type="ECO:0000259" key="6">
    <source>
        <dbReference type="PROSITE" id="PS50977"/>
    </source>
</evidence>
<dbReference type="OrthoDB" id="9812993at2"/>
<dbReference type="PROSITE" id="PS01081">
    <property type="entry name" value="HTH_TETR_1"/>
    <property type="match status" value="1"/>
</dbReference>
<evidence type="ECO:0000256" key="1">
    <source>
        <dbReference type="ARBA" id="ARBA00022491"/>
    </source>
</evidence>
<dbReference type="InterPro" id="IPR009057">
    <property type="entry name" value="Homeodomain-like_sf"/>
</dbReference>
<keyword evidence="3 5" id="KW-0238">DNA-binding</keyword>
<proteinExistence type="predicted"/>
<organism evidence="7 8">
    <name type="scientific">Bacillus taeanensis</name>
    <dbReference type="NCBI Taxonomy" id="273032"/>
    <lineage>
        <taxon>Bacteria</taxon>
        <taxon>Bacillati</taxon>
        <taxon>Bacillota</taxon>
        <taxon>Bacilli</taxon>
        <taxon>Bacillales</taxon>
        <taxon>Bacillaceae</taxon>
        <taxon>Bacillus</taxon>
    </lineage>
</organism>
<evidence type="ECO:0000313" key="8">
    <source>
        <dbReference type="Proteomes" id="UP000253314"/>
    </source>
</evidence>
<dbReference type="PRINTS" id="PR00455">
    <property type="entry name" value="HTHTETR"/>
</dbReference>
<evidence type="ECO:0000313" key="7">
    <source>
        <dbReference type="EMBL" id="RBW69762.1"/>
    </source>
</evidence>
<dbReference type="GO" id="GO:0003677">
    <property type="term" value="F:DNA binding"/>
    <property type="evidence" value="ECO:0007669"/>
    <property type="project" value="UniProtKB-UniRule"/>
</dbReference>
<feature type="DNA-binding region" description="H-T-H motif" evidence="5">
    <location>
        <begin position="25"/>
        <end position="44"/>
    </location>
</feature>
<dbReference type="InterPro" id="IPR001647">
    <property type="entry name" value="HTH_TetR"/>
</dbReference>
<dbReference type="SUPFAM" id="SSF46689">
    <property type="entry name" value="Homeodomain-like"/>
    <property type="match status" value="1"/>
</dbReference>
<evidence type="ECO:0000256" key="2">
    <source>
        <dbReference type="ARBA" id="ARBA00023015"/>
    </source>
</evidence>
<protein>
    <recommendedName>
        <fullName evidence="6">HTH tetR-type domain-containing protein</fullName>
    </recommendedName>
</protein>
<dbReference type="PANTHER" id="PTHR43479:SF22">
    <property type="entry name" value="TRANSCRIPTIONAL REGULATOR, TETR FAMILY"/>
    <property type="match status" value="1"/>
</dbReference>
<evidence type="ECO:0000256" key="5">
    <source>
        <dbReference type="PROSITE-ProRule" id="PRU00335"/>
    </source>
</evidence>
<keyword evidence="1" id="KW-0678">Repressor</keyword>
<dbReference type="Proteomes" id="UP000253314">
    <property type="component" value="Unassembled WGS sequence"/>
</dbReference>
<dbReference type="InterPro" id="IPR023772">
    <property type="entry name" value="DNA-bd_HTH_TetR-type_CS"/>
</dbReference>
<dbReference type="InterPro" id="IPR050624">
    <property type="entry name" value="HTH-type_Tx_Regulator"/>
</dbReference>
<keyword evidence="2" id="KW-0805">Transcription regulation</keyword>
<comment type="caution">
    <text evidence="7">The sequence shown here is derived from an EMBL/GenBank/DDBJ whole genome shotgun (WGS) entry which is preliminary data.</text>
</comment>
<name>A0A366XUF2_9BACI</name>
<dbReference type="RefSeq" id="WP_113805845.1">
    <property type="nucleotide sequence ID" value="NZ_QOCW01000008.1"/>
</dbReference>